<dbReference type="InterPro" id="IPR040911">
    <property type="entry name" value="Exostosin_GT47"/>
</dbReference>
<dbReference type="Pfam" id="PF03016">
    <property type="entry name" value="Exostosin_GT47"/>
    <property type="match status" value="1"/>
</dbReference>
<evidence type="ECO:0000256" key="6">
    <source>
        <dbReference type="ARBA" id="ARBA00012194"/>
    </source>
</evidence>
<keyword evidence="16" id="KW-1015">Disulfide bond</keyword>
<dbReference type="InterPro" id="IPR004263">
    <property type="entry name" value="Exostosin"/>
</dbReference>
<evidence type="ECO:0000256" key="8">
    <source>
        <dbReference type="ARBA" id="ARBA00022679"/>
    </source>
</evidence>
<dbReference type="InterPro" id="IPR029044">
    <property type="entry name" value="Nucleotide-diphossugar_trans"/>
</dbReference>
<dbReference type="SUPFAM" id="SSF53448">
    <property type="entry name" value="Nucleotide-diphospho-sugar transferases"/>
    <property type="match status" value="1"/>
</dbReference>
<dbReference type="InterPro" id="IPR015338">
    <property type="entry name" value="GT64_dom"/>
</dbReference>
<comment type="cofactor">
    <cofactor evidence="1">
        <name>Mn(2+)</name>
        <dbReference type="ChEBI" id="CHEBI:29035"/>
    </cofactor>
</comment>
<evidence type="ECO:0000256" key="12">
    <source>
        <dbReference type="ARBA" id="ARBA00022968"/>
    </source>
</evidence>
<dbReference type="GO" id="GO:0015012">
    <property type="term" value="P:heparan sulfate proteoglycan biosynthetic process"/>
    <property type="evidence" value="ECO:0007669"/>
    <property type="project" value="UniProtKB-ARBA"/>
</dbReference>
<keyword evidence="10" id="KW-0479">Metal-binding</keyword>
<evidence type="ECO:0000256" key="7">
    <source>
        <dbReference type="ARBA" id="ARBA00022676"/>
    </source>
</evidence>
<name>A0AAE1EYY5_PETCI</name>
<evidence type="ECO:0000256" key="10">
    <source>
        <dbReference type="ARBA" id="ARBA00022723"/>
    </source>
</evidence>
<keyword evidence="12" id="KW-0735">Signal-anchor</keyword>
<evidence type="ECO:0000259" key="21">
    <source>
        <dbReference type="Pfam" id="PF03016"/>
    </source>
</evidence>
<comment type="pathway">
    <text evidence="4">Protein modification; protein glycosylation.</text>
</comment>
<evidence type="ECO:0000256" key="18">
    <source>
        <dbReference type="ARBA" id="ARBA00023211"/>
    </source>
</evidence>
<feature type="transmembrane region" description="Helical" evidence="20">
    <location>
        <begin position="16"/>
        <end position="41"/>
    </location>
</feature>
<sequence length="718" mass="81048">MTTLEYMCSGRKYRNLYISFFIVVVIVIGLLGCLQLAGLGVGGGADDARLSLLAAGSWEEVVVGSTGGGGVGVGGEGIPEPTSTRDDCHYYNCFNVYRCGRSGNQHLSVYVYPLKRYVDEERVEIKPMSREFYEILDTILNSEYYTRDPQDACIFVPPIDTLNESNLRKDKIAQALATLPYWGQGENHLLFNLLPGTAPLFDTELGVARGKAVVAGGGYSTLTYRRGYDVSLPVYNPAHQDQPIGRKPASSRQWLLVSSQVNLHRDHVEDLEAQLLDSTTQSSDFLLLGRCHQPHTNLTHRCSGTQVHHYPGVLRDAKFCLVMRGGRLGQTALYDAMRAGCIPVVAVDQYIMPFSEVIDWREASVRIYEEDLPTVLEILKRDVSPERIAAMQQQVLFLYEEYLSNMRQITLTTLRIIADRIFPAHARPLAHWNTPPLPAAPHNPLFLPLTAPASEGFTAVILTYDRLESLFQVIQTMVQVPSLAKVLVVWNNQKKAPPQASMWPKISVPLKVVQTRENKLSNRFYPYEEIETECILAIDDDINMMTADELEFGYQVWREFPDRIVGFPPRNVVWNNDTQSWKYDSEWTNEVSMVLTGVAFYHKYWSYVYTTQLPGDVKQWVDDNMNCEDIAMNFLVANLTGKAPIKVTPRKKFKCGECTSGDLSANEAHLVERSQCVGHFTRVFGTMPLKTVEFRADPVLFMDNFPDKLKLYDNMGSL</sequence>
<evidence type="ECO:0000256" key="13">
    <source>
        <dbReference type="ARBA" id="ARBA00022989"/>
    </source>
</evidence>
<evidence type="ECO:0000256" key="11">
    <source>
        <dbReference type="ARBA" id="ARBA00022824"/>
    </source>
</evidence>
<keyword evidence="18" id="KW-0464">Manganese</keyword>
<feature type="domain" description="Exostosin GT47" evidence="21">
    <location>
        <begin position="105"/>
        <end position="380"/>
    </location>
</feature>
<organism evidence="23 24">
    <name type="scientific">Petrolisthes cinctipes</name>
    <name type="common">Flat porcelain crab</name>
    <dbReference type="NCBI Taxonomy" id="88211"/>
    <lineage>
        <taxon>Eukaryota</taxon>
        <taxon>Metazoa</taxon>
        <taxon>Ecdysozoa</taxon>
        <taxon>Arthropoda</taxon>
        <taxon>Crustacea</taxon>
        <taxon>Multicrustacea</taxon>
        <taxon>Malacostraca</taxon>
        <taxon>Eumalacostraca</taxon>
        <taxon>Eucarida</taxon>
        <taxon>Decapoda</taxon>
        <taxon>Pleocyemata</taxon>
        <taxon>Anomura</taxon>
        <taxon>Galatheoidea</taxon>
        <taxon>Porcellanidae</taxon>
        <taxon>Petrolisthes</taxon>
    </lineage>
</organism>
<protein>
    <recommendedName>
        <fullName evidence="19">Exostosin-2</fullName>
        <ecNumber evidence="6">2.4.1.224</ecNumber>
    </recommendedName>
</protein>
<evidence type="ECO:0000256" key="14">
    <source>
        <dbReference type="ARBA" id="ARBA00023034"/>
    </source>
</evidence>
<dbReference type="AlphaFoldDB" id="A0AAE1EYY5"/>
<gene>
    <name evidence="23" type="ORF">Pcinc_030387</name>
</gene>
<evidence type="ECO:0000256" key="2">
    <source>
        <dbReference type="ARBA" id="ARBA00004323"/>
    </source>
</evidence>
<dbReference type="PANTHER" id="PTHR48261">
    <property type="entry name" value="ACETYLGLUCOSAMINYLTRANSFERASE"/>
    <property type="match status" value="1"/>
</dbReference>
<dbReference type="GO" id="GO:0015020">
    <property type="term" value="F:glucuronosyltransferase activity"/>
    <property type="evidence" value="ECO:0007669"/>
    <property type="project" value="UniProtKB-ARBA"/>
</dbReference>
<dbReference type="FunFam" id="3.90.550.10:FF:000035">
    <property type="entry name" value="Putative Exostosin-2"/>
    <property type="match status" value="1"/>
</dbReference>
<keyword evidence="14" id="KW-0333">Golgi apparatus</keyword>
<keyword evidence="17" id="KW-0325">Glycoprotein</keyword>
<evidence type="ECO:0000256" key="4">
    <source>
        <dbReference type="ARBA" id="ARBA00004922"/>
    </source>
</evidence>
<dbReference type="GO" id="GO:0005789">
    <property type="term" value="C:endoplasmic reticulum membrane"/>
    <property type="evidence" value="ECO:0007669"/>
    <property type="project" value="UniProtKB-SubCell"/>
</dbReference>
<proteinExistence type="inferred from homology"/>
<keyword evidence="9 20" id="KW-0812">Transmembrane</keyword>
<keyword evidence="8" id="KW-0808">Transferase</keyword>
<evidence type="ECO:0000256" key="16">
    <source>
        <dbReference type="ARBA" id="ARBA00023157"/>
    </source>
</evidence>
<evidence type="ECO:0000256" key="17">
    <source>
        <dbReference type="ARBA" id="ARBA00023180"/>
    </source>
</evidence>
<keyword evidence="24" id="KW-1185">Reference proteome</keyword>
<evidence type="ECO:0000256" key="9">
    <source>
        <dbReference type="ARBA" id="ARBA00022692"/>
    </source>
</evidence>
<reference evidence="23" key="1">
    <citation type="submission" date="2023-10" db="EMBL/GenBank/DDBJ databases">
        <title>Genome assemblies of two species of porcelain crab, Petrolisthes cinctipes and Petrolisthes manimaculis (Anomura: Porcellanidae).</title>
        <authorList>
            <person name="Angst P."/>
        </authorList>
    </citation>
    <scope>NUCLEOTIDE SEQUENCE</scope>
    <source>
        <strain evidence="23">PB745_01</strain>
        <tissue evidence="23">Gill</tissue>
    </source>
</reference>
<keyword evidence="7" id="KW-0328">Glycosyltransferase</keyword>
<dbReference type="PANTHER" id="PTHR48261:SF5">
    <property type="entry name" value="EXOSTOSIN GLYCOSYLTRANSFERASE 2"/>
    <property type="match status" value="1"/>
</dbReference>
<dbReference type="EC" id="2.4.1.224" evidence="6"/>
<comment type="subcellular location">
    <subcellularLocation>
        <location evidence="3">Endoplasmic reticulum membrane</location>
        <topology evidence="3">Single-pass type II membrane protein</topology>
    </subcellularLocation>
    <subcellularLocation>
        <location evidence="2">Golgi apparatus membrane</location>
        <topology evidence="2">Single-pass type II membrane protein</topology>
    </subcellularLocation>
</comment>
<feature type="domain" description="Glycosyl transferase 64" evidence="22">
    <location>
        <begin position="457"/>
        <end position="701"/>
    </location>
</feature>
<dbReference type="EMBL" id="JAWQEG010003914">
    <property type="protein sequence ID" value="KAK3863885.1"/>
    <property type="molecule type" value="Genomic_DNA"/>
</dbReference>
<evidence type="ECO:0000313" key="24">
    <source>
        <dbReference type="Proteomes" id="UP001286313"/>
    </source>
</evidence>
<dbReference type="Gene3D" id="3.90.550.10">
    <property type="entry name" value="Spore Coat Polysaccharide Biosynthesis Protein SpsA, Chain A"/>
    <property type="match status" value="1"/>
</dbReference>
<comment type="similarity">
    <text evidence="5">Belongs to the glycosyltransferase 47 family.</text>
</comment>
<evidence type="ECO:0000256" key="1">
    <source>
        <dbReference type="ARBA" id="ARBA00001936"/>
    </source>
</evidence>
<dbReference type="Pfam" id="PF09258">
    <property type="entry name" value="Glyco_transf_64"/>
    <property type="match status" value="1"/>
</dbReference>
<keyword evidence="13 20" id="KW-1133">Transmembrane helix</keyword>
<evidence type="ECO:0000256" key="5">
    <source>
        <dbReference type="ARBA" id="ARBA00010271"/>
    </source>
</evidence>
<comment type="caution">
    <text evidence="23">The sequence shown here is derived from an EMBL/GenBank/DDBJ whole genome shotgun (WGS) entry which is preliminary data.</text>
</comment>
<evidence type="ECO:0000256" key="19">
    <source>
        <dbReference type="ARBA" id="ARBA00069568"/>
    </source>
</evidence>
<dbReference type="Proteomes" id="UP001286313">
    <property type="component" value="Unassembled WGS sequence"/>
</dbReference>
<accession>A0AAE1EYY5</accession>
<evidence type="ECO:0000256" key="3">
    <source>
        <dbReference type="ARBA" id="ARBA00004648"/>
    </source>
</evidence>
<evidence type="ECO:0000256" key="15">
    <source>
        <dbReference type="ARBA" id="ARBA00023136"/>
    </source>
</evidence>
<dbReference type="GO" id="GO:0046872">
    <property type="term" value="F:metal ion binding"/>
    <property type="evidence" value="ECO:0007669"/>
    <property type="project" value="UniProtKB-KW"/>
</dbReference>
<keyword evidence="11" id="KW-0256">Endoplasmic reticulum</keyword>
<dbReference type="GO" id="GO:0050508">
    <property type="term" value="F:glucuronosyl-N-acetylglucosaminyl-proteoglycan 4-alpha-N-acetylglucosaminyltransferase activity"/>
    <property type="evidence" value="ECO:0007669"/>
    <property type="project" value="UniProtKB-EC"/>
</dbReference>
<evidence type="ECO:0000256" key="20">
    <source>
        <dbReference type="SAM" id="Phobius"/>
    </source>
</evidence>
<evidence type="ECO:0000313" key="23">
    <source>
        <dbReference type="EMBL" id="KAK3863885.1"/>
    </source>
</evidence>
<evidence type="ECO:0000259" key="22">
    <source>
        <dbReference type="Pfam" id="PF09258"/>
    </source>
</evidence>
<keyword evidence="15 20" id="KW-0472">Membrane</keyword>
<dbReference type="GO" id="GO:0000139">
    <property type="term" value="C:Golgi membrane"/>
    <property type="evidence" value="ECO:0007669"/>
    <property type="project" value="UniProtKB-SubCell"/>
</dbReference>